<evidence type="ECO:0000256" key="1">
    <source>
        <dbReference type="ARBA" id="ARBA00004651"/>
    </source>
</evidence>
<keyword evidence="3" id="KW-0813">Transport</keyword>
<reference evidence="10 11" key="1">
    <citation type="submission" date="2017-02" db="EMBL/GenBank/DDBJ databases">
        <authorList>
            <person name="Peterson S.W."/>
        </authorList>
    </citation>
    <scope>NUCLEOTIDE SEQUENCE [LARGE SCALE GENOMIC DNA]</scope>
    <source>
        <strain evidence="10 11">VKM Ac-2059</strain>
    </source>
</reference>
<feature type="region of interest" description="Disordered" evidence="8">
    <location>
        <begin position="563"/>
        <end position="623"/>
    </location>
</feature>
<evidence type="ECO:0000256" key="8">
    <source>
        <dbReference type="SAM" id="MobiDB-lite"/>
    </source>
</evidence>
<comment type="similarity">
    <text evidence="2">Belongs to the BCCT transporter (TC 2.A.15) family.</text>
</comment>
<keyword evidence="4" id="KW-1003">Cell membrane</keyword>
<feature type="transmembrane region" description="Helical" evidence="9">
    <location>
        <begin position="58"/>
        <end position="77"/>
    </location>
</feature>
<dbReference type="RefSeq" id="WP_079727717.1">
    <property type="nucleotide sequence ID" value="NZ_FUZP01000001.1"/>
</dbReference>
<dbReference type="Proteomes" id="UP000190857">
    <property type="component" value="Unassembled WGS sequence"/>
</dbReference>
<sequence length="623" mass="66530">MPSTPTTPDQKTPPSIYRWVFWPAAAIVIVFVAFAMLAPTAAETAFGAIQSSIVANFGWYYVLIATIFVIFSLWVGFSRYGDIKLGQDDDKPEFSLGSWFSLLFAAGMGIGLVFYGVSEPLSHFANPRPGVTGTETQLAQSAMSQTFLHWGVHAWSIYVVIGLALAYAIHRRKRPMSIRWTLEPLLGKRVRGGWGNAIDVVALVGTLFGVATSLGLGVLQIAAGLESTGVVEPSKLLEIGLIVVITCVVLFSVLSGVNKGMKWLSNFNLILAALLVLFLLIVGPTQFLLRDFVQSMGGYIQNFVALSFNTSAYSGAEGEAWQAAWTTFYWGWWISWAPFVGIFIARISRGRTVRQFVAGVILVPTIITCLWFSVLGGTAIYSELQGPGGLVGADGQVDVEGSLFEMLGQLPAGSVLTVGAIILIGIFFVTSADSGSLVMGMIASGGQVEPKRWVRVFFTLTTALLAIALLLSGGLNALKTAAIIIALPFSVIMLLMCWSTALAFGREQRAYERARRAQFVDHIGEYYGLEVEAPAEREPAGFFSSLLRRLPIPARDVSHGAAAARADASAIPEATDDAPHTAGEAGHDGDEAAHAQSSATVGSDPAPADGSSRRDQASSGSTD</sequence>
<proteinExistence type="inferred from homology"/>
<dbReference type="PANTHER" id="PTHR30047">
    <property type="entry name" value="HIGH-AFFINITY CHOLINE TRANSPORT PROTEIN-RELATED"/>
    <property type="match status" value="1"/>
</dbReference>
<feature type="compositionally biased region" description="Low complexity" evidence="8">
    <location>
        <begin position="563"/>
        <end position="573"/>
    </location>
</feature>
<feature type="transmembrane region" description="Helical" evidence="9">
    <location>
        <begin position="412"/>
        <end position="432"/>
    </location>
</feature>
<feature type="transmembrane region" description="Helical" evidence="9">
    <location>
        <begin position="327"/>
        <end position="345"/>
    </location>
</feature>
<protein>
    <submittedName>
        <fullName evidence="10">Choline/glycine/proline betaine transport protein</fullName>
    </submittedName>
</protein>
<feature type="transmembrane region" description="Helical" evidence="9">
    <location>
        <begin position="20"/>
        <end position="38"/>
    </location>
</feature>
<feature type="transmembrane region" description="Helical" evidence="9">
    <location>
        <begin position="98"/>
        <end position="117"/>
    </location>
</feature>
<dbReference type="OrthoDB" id="9775735at2"/>
<dbReference type="NCBIfam" id="TIGR00842">
    <property type="entry name" value="bcct"/>
    <property type="match status" value="1"/>
</dbReference>
<keyword evidence="7 9" id="KW-0472">Membrane</keyword>
<feature type="transmembrane region" description="Helical" evidence="9">
    <location>
        <begin position="197"/>
        <end position="219"/>
    </location>
</feature>
<name>A0A1T5JP47_9MICO</name>
<accession>A0A1T5JP47</accession>
<dbReference type="PANTHER" id="PTHR30047:SF7">
    <property type="entry name" value="HIGH-AFFINITY CHOLINE TRANSPORT PROTEIN"/>
    <property type="match status" value="1"/>
</dbReference>
<keyword evidence="11" id="KW-1185">Reference proteome</keyword>
<organism evidence="10 11">
    <name type="scientific">Okibacterium fritillariae</name>
    <dbReference type="NCBI Taxonomy" id="123320"/>
    <lineage>
        <taxon>Bacteria</taxon>
        <taxon>Bacillati</taxon>
        <taxon>Actinomycetota</taxon>
        <taxon>Actinomycetes</taxon>
        <taxon>Micrococcales</taxon>
        <taxon>Microbacteriaceae</taxon>
        <taxon>Okibacterium</taxon>
    </lineage>
</organism>
<feature type="transmembrane region" description="Helical" evidence="9">
    <location>
        <begin position="239"/>
        <end position="257"/>
    </location>
</feature>
<comment type="subcellular location">
    <subcellularLocation>
        <location evidence="1">Cell membrane</location>
        <topology evidence="1">Multi-pass membrane protein</topology>
    </subcellularLocation>
</comment>
<dbReference type="InterPro" id="IPR000060">
    <property type="entry name" value="BCCT_transptr"/>
</dbReference>
<feature type="transmembrane region" description="Helical" evidence="9">
    <location>
        <begin position="357"/>
        <end position="381"/>
    </location>
</feature>
<dbReference type="EMBL" id="FUZP01000001">
    <property type="protein sequence ID" value="SKC53190.1"/>
    <property type="molecule type" value="Genomic_DNA"/>
</dbReference>
<evidence type="ECO:0000256" key="4">
    <source>
        <dbReference type="ARBA" id="ARBA00022475"/>
    </source>
</evidence>
<keyword evidence="6 9" id="KW-1133">Transmembrane helix</keyword>
<evidence type="ECO:0000256" key="7">
    <source>
        <dbReference type="ARBA" id="ARBA00023136"/>
    </source>
</evidence>
<dbReference type="GO" id="GO:0005886">
    <property type="term" value="C:plasma membrane"/>
    <property type="evidence" value="ECO:0007669"/>
    <property type="project" value="UniProtKB-SubCell"/>
</dbReference>
<feature type="transmembrane region" description="Helical" evidence="9">
    <location>
        <begin position="269"/>
        <end position="289"/>
    </location>
</feature>
<dbReference type="Pfam" id="PF02028">
    <property type="entry name" value="BCCT"/>
    <property type="match status" value="1"/>
</dbReference>
<keyword evidence="5 9" id="KW-0812">Transmembrane</keyword>
<evidence type="ECO:0000256" key="3">
    <source>
        <dbReference type="ARBA" id="ARBA00022448"/>
    </source>
</evidence>
<evidence type="ECO:0000313" key="10">
    <source>
        <dbReference type="EMBL" id="SKC53190.1"/>
    </source>
</evidence>
<gene>
    <name evidence="10" type="ORF">SAMN06309945_1746</name>
</gene>
<evidence type="ECO:0000256" key="9">
    <source>
        <dbReference type="SAM" id="Phobius"/>
    </source>
</evidence>
<dbReference type="GO" id="GO:0022857">
    <property type="term" value="F:transmembrane transporter activity"/>
    <property type="evidence" value="ECO:0007669"/>
    <property type="project" value="InterPro"/>
</dbReference>
<feature type="transmembrane region" description="Helical" evidence="9">
    <location>
        <begin position="147"/>
        <end position="169"/>
    </location>
</feature>
<feature type="transmembrane region" description="Helical" evidence="9">
    <location>
        <begin position="481"/>
        <end position="505"/>
    </location>
</feature>
<feature type="transmembrane region" description="Helical" evidence="9">
    <location>
        <begin position="453"/>
        <end position="475"/>
    </location>
</feature>
<evidence type="ECO:0000313" key="11">
    <source>
        <dbReference type="Proteomes" id="UP000190857"/>
    </source>
</evidence>
<evidence type="ECO:0000256" key="6">
    <source>
        <dbReference type="ARBA" id="ARBA00022989"/>
    </source>
</evidence>
<evidence type="ECO:0000256" key="2">
    <source>
        <dbReference type="ARBA" id="ARBA00005658"/>
    </source>
</evidence>
<evidence type="ECO:0000256" key="5">
    <source>
        <dbReference type="ARBA" id="ARBA00022692"/>
    </source>
</evidence>
<dbReference type="AlphaFoldDB" id="A0A1T5JP47"/>